<dbReference type="Gene3D" id="2.30.110.10">
    <property type="entry name" value="Electron Transport, Fmn-binding Protein, Chain A"/>
    <property type="match status" value="1"/>
</dbReference>
<dbReference type="PANTHER" id="PTHR42815:SF2">
    <property type="entry name" value="FAD-BINDING, PUTATIVE (AFU_ORTHOLOGUE AFUA_6G07600)-RELATED"/>
    <property type="match status" value="1"/>
</dbReference>
<dbReference type="InterPro" id="IPR012349">
    <property type="entry name" value="Split_barrel_FMN-bd"/>
</dbReference>
<proteinExistence type="predicted"/>
<dbReference type="PANTHER" id="PTHR42815">
    <property type="entry name" value="FAD-BINDING, PUTATIVE (AFU_ORTHOLOGUE AFUA_6G07600)-RELATED"/>
    <property type="match status" value="1"/>
</dbReference>
<protein>
    <submittedName>
        <fullName evidence="2">Pyridoxamine 5'-phosphate oxidase family protein</fullName>
    </submittedName>
</protein>
<accession>A0ABN3KRF7</accession>
<evidence type="ECO:0000313" key="2">
    <source>
        <dbReference type="EMBL" id="GAA2467634.1"/>
    </source>
</evidence>
<keyword evidence="3" id="KW-1185">Reference proteome</keyword>
<dbReference type="SUPFAM" id="SSF50475">
    <property type="entry name" value="FMN-binding split barrel"/>
    <property type="match status" value="1"/>
</dbReference>
<feature type="domain" description="Pyridoxamine 5'-phosphate oxidase N-terminal" evidence="1">
    <location>
        <begin position="173"/>
        <end position="269"/>
    </location>
</feature>
<evidence type="ECO:0000259" key="1">
    <source>
        <dbReference type="Pfam" id="PF01243"/>
    </source>
</evidence>
<dbReference type="Proteomes" id="UP001501638">
    <property type="component" value="Unassembled WGS sequence"/>
</dbReference>
<name>A0ABN3KRF7_9ACTN</name>
<dbReference type="InterPro" id="IPR011576">
    <property type="entry name" value="Pyridox_Oxase_N"/>
</dbReference>
<dbReference type="EMBL" id="BAAASZ010000052">
    <property type="protein sequence ID" value="GAA2467634.1"/>
    <property type="molecule type" value="Genomic_DNA"/>
</dbReference>
<organism evidence="2 3">
    <name type="scientific">Streptomyces macrosporus</name>
    <dbReference type="NCBI Taxonomy" id="44032"/>
    <lineage>
        <taxon>Bacteria</taxon>
        <taxon>Bacillati</taxon>
        <taxon>Actinomycetota</taxon>
        <taxon>Actinomycetes</taxon>
        <taxon>Kitasatosporales</taxon>
        <taxon>Streptomycetaceae</taxon>
        <taxon>Streptomyces</taxon>
    </lineage>
</organism>
<dbReference type="RefSeq" id="WP_344329218.1">
    <property type="nucleotide sequence ID" value="NZ_BAAASZ010000052.1"/>
</dbReference>
<sequence>MTTTEATTVYHPGERAVQRRAGAAEAADHVGRSIHGTVPPVAAAFLAERRLLVLGAADVEGRLWASPLTGPPGFVEAVDERTVVVRGLPRPGDPLAGPLGAGPAHVGAIAVEPATRRRMRFNGTARPDGAGLRITTEQVYSNCPKYIQRRSVTGEHPPPEDGPAPVRGDALAPRQREAIAAADTFFVATAAEDGSADASHRGGNPGFVRVLGPDRLCWPEYRGNSMYMTLGNLEQNPAAGLLFPDWSTGGFLQVTGEARVDWSASRAAAVPGAQRIVDFTVTGVVEFARGGGPRWSAPEFSPANPPVAPAA</sequence>
<gene>
    <name evidence="2" type="ORF">GCM10010405_60350</name>
</gene>
<comment type="caution">
    <text evidence="2">The sequence shown here is derived from an EMBL/GenBank/DDBJ whole genome shotgun (WGS) entry which is preliminary data.</text>
</comment>
<evidence type="ECO:0000313" key="3">
    <source>
        <dbReference type="Proteomes" id="UP001501638"/>
    </source>
</evidence>
<dbReference type="Pfam" id="PF01243">
    <property type="entry name" value="PNPOx_N"/>
    <property type="match status" value="1"/>
</dbReference>
<reference evidence="2 3" key="1">
    <citation type="journal article" date="2019" name="Int. J. Syst. Evol. Microbiol.">
        <title>The Global Catalogue of Microorganisms (GCM) 10K type strain sequencing project: providing services to taxonomists for standard genome sequencing and annotation.</title>
        <authorList>
            <consortium name="The Broad Institute Genomics Platform"/>
            <consortium name="The Broad Institute Genome Sequencing Center for Infectious Disease"/>
            <person name="Wu L."/>
            <person name="Ma J."/>
        </authorList>
    </citation>
    <scope>NUCLEOTIDE SEQUENCE [LARGE SCALE GENOMIC DNA]</scope>
    <source>
        <strain evidence="2 3">JCM 6305</strain>
    </source>
</reference>